<dbReference type="InterPro" id="IPR027823">
    <property type="entry name" value="DUF4468"/>
</dbReference>
<organism evidence="3 4">
    <name type="scientific">Adhaeribacter aerolatus</name>
    <dbReference type="NCBI Taxonomy" id="670289"/>
    <lineage>
        <taxon>Bacteria</taxon>
        <taxon>Pseudomonadati</taxon>
        <taxon>Bacteroidota</taxon>
        <taxon>Cytophagia</taxon>
        <taxon>Cytophagales</taxon>
        <taxon>Hymenobacteraceae</taxon>
        <taxon>Adhaeribacter</taxon>
    </lineage>
</organism>
<accession>A0A512B3X7</accession>
<evidence type="ECO:0000313" key="4">
    <source>
        <dbReference type="Proteomes" id="UP000321532"/>
    </source>
</evidence>
<dbReference type="RefSeq" id="WP_146903164.1">
    <property type="nucleotide sequence ID" value="NZ_BJYS01000042.1"/>
</dbReference>
<dbReference type="Proteomes" id="UP000321532">
    <property type="component" value="Unassembled WGS sequence"/>
</dbReference>
<protein>
    <recommendedName>
        <fullName evidence="2">DUF4468 domain-containing protein</fullName>
    </recommendedName>
</protein>
<dbReference type="Gene3D" id="3.30.530.80">
    <property type="match status" value="1"/>
</dbReference>
<keyword evidence="1" id="KW-0732">Signal</keyword>
<dbReference type="Pfam" id="PF14730">
    <property type="entry name" value="DUF4468"/>
    <property type="match status" value="1"/>
</dbReference>
<dbReference type="EMBL" id="BJYS01000042">
    <property type="protein sequence ID" value="GEO06661.1"/>
    <property type="molecule type" value="Genomic_DNA"/>
</dbReference>
<evidence type="ECO:0000256" key="1">
    <source>
        <dbReference type="SAM" id="SignalP"/>
    </source>
</evidence>
<dbReference type="AlphaFoldDB" id="A0A512B3X7"/>
<dbReference type="OrthoDB" id="948446at2"/>
<evidence type="ECO:0000313" key="3">
    <source>
        <dbReference type="EMBL" id="GEO06661.1"/>
    </source>
</evidence>
<proteinExistence type="predicted"/>
<feature type="signal peptide" evidence="1">
    <location>
        <begin position="1"/>
        <end position="17"/>
    </location>
</feature>
<reference evidence="3 4" key="1">
    <citation type="submission" date="2019-07" db="EMBL/GenBank/DDBJ databases">
        <title>Whole genome shotgun sequence of Adhaeribacter aerolatus NBRC 106133.</title>
        <authorList>
            <person name="Hosoyama A."/>
            <person name="Uohara A."/>
            <person name="Ohji S."/>
            <person name="Ichikawa N."/>
        </authorList>
    </citation>
    <scope>NUCLEOTIDE SEQUENCE [LARGE SCALE GENOMIC DNA]</scope>
    <source>
        <strain evidence="3 4">NBRC 106133</strain>
    </source>
</reference>
<comment type="caution">
    <text evidence="3">The sequence shown here is derived from an EMBL/GenBank/DDBJ whole genome shotgun (WGS) entry which is preliminary data.</text>
</comment>
<feature type="chain" id="PRO_5022026819" description="DUF4468 domain-containing protein" evidence="1">
    <location>
        <begin position="18"/>
        <end position="181"/>
    </location>
</feature>
<name>A0A512B3X7_9BACT</name>
<feature type="domain" description="DUF4468" evidence="2">
    <location>
        <begin position="35"/>
        <end position="117"/>
    </location>
</feature>
<sequence>MKKLLFLLFLLPYGLYAQELPSLPTDATTGKFFVTETVEVPGLSQKDLHDKAQEYLTKSYKAPASTIQEDAAEKIVFQGFKKLTIKDEKINTTYPLHFVLTVTFNDGSYQYKVTDFSPDKINYYTPQSLKHPDQLKFKNKKEKQAYTTVYITYLEGMKGIGKDLQTGIKRSLLAKTPVKRR</sequence>
<keyword evidence="4" id="KW-1185">Reference proteome</keyword>
<evidence type="ECO:0000259" key="2">
    <source>
        <dbReference type="Pfam" id="PF14730"/>
    </source>
</evidence>
<gene>
    <name evidence="3" type="ORF">AAE02nite_43250</name>
</gene>